<comment type="caution">
    <text evidence="2">The sequence shown here is derived from an EMBL/GenBank/DDBJ whole genome shotgun (WGS) entry which is preliminary data.</text>
</comment>
<dbReference type="EMBL" id="CAAALY010029864">
    <property type="protein sequence ID" value="VEL16792.1"/>
    <property type="molecule type" value="Genomic_DNA"/>
</dbReference>
<sequence>MALFQRILLCRDVRTAFLETGALLLALPFLGPAGDRPGASHEAEQLRISLLSLLATAARKLELHEMERYMLQMPASSTSFDDKEEDTSDASERGSPAKDSPLRQGAQFKSNLLQGLFIFTNVIMLLK</sequence>
<reference evidence="2" key="1">
    <citation type="submission" date="2018-11" db="EMBL/GenBank/DDBJ databases">
        <authorList>
            <consortium name="Pathogen Informatics"/>
        </authorList>
    </citation>
    <scope>NUCLEOTIDE SEQUENCE</scope>
</reference>
<gene>
    <name evidence="2" type="ORF">PXEA_LOCUS10232</name>
</gene>
<name>A0A448WPL3_9PLAT</name>
<proteinExistence type="predicted"/>
<evidence type="ECO:0000256" key="1">
    <source>
        <dbReference type="SAM" id="MobiDB-lite"/>
    </source>
</evidence>
<dbReference type="Proteomes" id="UP000784294">
    <property type="component" value="Unassembled WGS sequence"/>
</dbReference>
<organism evidence="2 3">
    <name type="scientific">Protopolystoma xenopodis</name>
    <dbReference type="NCBI Taxonomy" id="117903"/>
    <lineage>
        <taxon>Eukaryota</taxon>
        <taxon>Metazoa</taxon>
        <taxon>Spiralia</taxon>
        <taxon>Lophotrochozoa</taxon>
        <taxon>Platyhelminthes</taxon>
        <taxon>Monogenea</taxon>
        <taxon>Polyopisthocotylea</taxon>
        <taxon>Polystomatidea</taxon>
        <taxon>Polystomatidae</taxon>
        <taxon>Protopolystoma</taxon>
    </lineage>
</organism>
<accession>A0A448WPL3</accession>
<keyword evidence="3" id="KW-1185">Reference proteome</keyword>
<feature type="region of interest" description="Disordered" evidence="1">
    <location>
        <begin position="74"/>
        <end position="104"/>
    </location>
</feature>
<dbReference type="AlphaFoldDB" id="A0A448WPL3"/>
<protein>
    <submittedName>
        <fullName evidence="2">Uncharacterized protein</fullName>
    </submittedName>
</protein>
<evidence type="ECO:0000313" key="2">
    <source>
        <dbReference type="EMBL" id="VEL16792.1"/>
    </source>
</evidence>
<evidence type="ECO:0000313" key="3">
    <source>
        <dbReference type="Proteomes" id="UP000784294"/>
    </source>
</evidence>